<evidence type="ECO:0000313" key="3">
    <source>
        <dbReference type="Proteomes" id="UP001414441"/>
    </source>
</evidence>
<sequence length="205" mass="21682">MNTIIVKTNSATQTIEQVPVVTNNGTPTVITAMDKVNYEFHDTAIGRAPNHIITKRIKNDLHVSFEKEGEDSDLIIEGFYDDPDAALIGIAENGEYYYYIPDTGETYDYVTQLEVGDVEGQALGGEDYIAAAVIPWWIPAAAGLGLVGIIAAASAKGDDSVEPVNDAPVATDAAISTPEGEAIAVPLIASDLDGDIESISISTLP</sequence>
<dbReference type="Pfam" id="PF17803">
    <property type="entry name" value="Cadherin_4"/>
    <property type="match status" value="1"/>
</dbReference>
<gene>
    <name evidence="2" type="ORF">ABFV72_03060</name>
</gene>
<reference evidence="2 3" key="1">
    <citation type="submission" date="2024-05" db="EMBL/GenBank/DDBJ databases">
        <title>Genome sequencing of Marine Estuary Bacteria, Pseudoalteromonas distincta strain FA, Psychrobacter proteolyticus strain EA, and Shewanella baltica strain CA.</title>
        <authorList>
            <person name="Dieffenbach S.A."/>
            <person name="Maclea K.S."/>
        </authorList>
    </citation>
    <scope>NUCLEOTIDE SEQUENCE [LARGE SCALE GENOMIC DNA]</scope>
    <source>
        <strain evidence="2 3">EA</strain>
    </source>
</reference>
<dbReference type="Proteomes" id="UP001414441">
    <property type="component" value="Unassembled WGS sequence"/>
</dbReference>
<proteinExistence type="predicted"/>
<name>A0ABV0D3H7_9GAMM</name>
<feature type="domain" description="RapA2 cadherin-like" evidence="1">
    <location>
        <begin position="161"/>
        <end position="202"/>
    </location>
</feature>
<protein>
    <submittedName>
        <fullName evidence="2">Ig-like domain-containing protein</fullName>
    </submittedName>
</protein>
<evidence type="ECO:0000313" key="2">
    <source>
        <dbReference type="EMBL" id="MEN8624987.1"/>
    </source>
</evidence>
<dbReference type="InterPro" id="IPR040853">
    <property type="entry name" value="RapA2_cadherin-like"/>
</dbReference>
<accession>A0ABV0D3H7</accession>
<organism evidence="2 3">
    <name type="scientific">Psychrobacter proteolyticus</name>
    <dbReference type="NCBI Taxonomy" id="147825"/>
    <lineage>
        <taxon>Bacteria</taxon>
        <taxon>Pseudomonadati</taxon>
        <taxon>Pseudomonadota</taxon>
        <taxon>Gammaproteobacteria</taxon>
        <taxon>Moraxellales</taxon>
        <taxon>Moraxellaceae</taxon>
        <taxon>Psychrobacter</taxon>
    </lineage>
</organism>
<feature type="non-terminal residue" evidence="2">
    <location>
        <position position="205"/>
    </location>
</feature>
<evidence type="ECO:0000259" key="1">
    <source>
        <dbReference type="Pfam" id="PF17803"/>
    </source>
</evidence>
<comment type="caution">
    <text evidence="2">The sequence shown here is derived from an EMBL/GenBank/DDBJ whole genome shotgun (WGS) entry which is preliminary data.</text>
</comment>
<dbReference type="RefSeq" id="WP_347162389.1">
    <property type="nucleotide sequence ID" value="NZ_JBDLOB010000001.1"/>
</dbReference>
<keyword evidence="3" id="KW-1185">Reference proteome</keyword>
<dbReference type="EMBL" id="JBDLOB010000001">
    <property type="protein sequence ID" value="MEN8624987.1"/>
    <property type="molecule type" value="Genomic_DNA"/>
</dbReference>